<gene>
    <name evidence="1" type="ORF">NOXIFER_309</name>
</gene>
<organism evidence="1 2">
    <name type="scientific">Pseudomonas phage Noxifer</name>
    <dbReference type="NCBI Taxonomy" id="2006684"/>
    <lineage>
        <taxon>Viruses</taxon>
        <taxon>Duplodnaviria</taxon>
        <taxon>Heunggongvirae</taxon>
        <taxon>Uroviricota</taxon>
        <taxon>Caudoviricetes</taxon>
        <taxon>Chimalliviridae</taxon>
        <taxon>Noxifervirus</taxon>
        <taxon>Noxifervirus noxifer</taxon>
    </lineage>
</organism>
<evidence type="ECO:0000313" key="1">
    <source>
        <dbReference type="EMBL" id="ARV77474.1"/>
    </source>
</evidence>
<dbReference type="Proteomes" id="UP000224829">
    <property type="component" value="Segment"/>
</dbReference>
<sequence>MAISANETINRPPYMTPHQRRTINELALALIKLIVNSTCTGEVKGKARTIIDYYLINPFKQRQSDFFVVMLRHVATHDHAANSKYVPLLTMMLLSSHDLLLKRLEMLDMIDGLGFRPETVPTKEQLQNRFVEALALYTEMDHTNLDMILSFLPMHAFGCIPQPTSLKDLPE</sequence>
<name>A0A1Y0SXW6_9CAUD</name>
<accession>A0A1Y0SXW6</accession>
<dbReference type="EMBL" id="MF063068">
    <property type="protein sequence ID" value="ARV77474.1"/>
    <property type="molecule type" value="Genomic_DNA"/>
</dbReference>
<proteinExistence type="predicted"/>
<protein>
    <submittedName>
        <fullName evidence="1">Uncharacterized protein</fullName>
    </submittedName>
</protein>
<evidence type="ECO:0000313" key="2">
    <source>
        <dbReference type="Proteomes" id="UP000224829"/>
    </source>
</evidence>
<reference evidence="1 2" key="1">
    <citation type="submission" date="2017-05" db="EMBL/GenBank/DDBJ databases">
        <authorList>
            <person name="Song R."/>
            <person name="Chenine A.L."/>
            <person name="Ruprecht R.M."/>
        </authorList>
    </citation>
    <scope>NUCLEOTIDE SEQUENCE [LARGE SCALE GENOMIC DNA]</scope>
</reference>
<keyword evidence="2" id="KW-1185">Reference proteome</keyword>